<keyword evidence="3" id="KW-1185">Reference proteome</keyword>
<feature type="transmembrane region" description="Helical" evidence="1">
    <location>
        <begin position="72"/>
        <end position="94"/>
    </location>
</feature>
<dbReference type="InterPro" id="IPR021762">
    <property type="entry name" value="DUF3325"/>
</dbReference>
<feature type="transmembrane region" description="Helical" evidence="1">
    <location>
        <begin position="48"/>
        <end position="65"/>
    </location>
</feature>
<keyword evidence="1" id="KW-1133">Transmembrane helix</keyword>
<keyword evidence="1" id="KW-0812">Transmembrane</keyword>
<evidence type="ECO:0000313" key="3">
    <source>
        <dbReference type="Proteomes" id="UP000199729"/>
    </source>
</evidence>
<evidence type="ECO:0000313" key="2">
    <source>
        <dbReference type="EMBL" id="ASM78950.1"/>
    </source>
</evidence>
<reference evidence="2 3" key="1">
    <citation type="submission" date="2017-07" db="EMBL/GenBank/DDBJ databases">
        <title>Complete Genome Sequence of the cosmetic ferment Vitreoscilla filiformis (ATCC15551).</title>
        <authorList>
            <person name="Contreras S."/>
            <person name="Sagory-Zalkind P."/>
            <person name="Blanquart H."/>
            <person name="Iltis A."/>
            <person name="Morand S.C."/>
        </authorList>
    </citation>
    <scope>NUCLEOTIDE SEQUENCE [LARGE SCALE GENOMIC DNA]</scope>
    <source>
        <strain evidence="2 3">ATCC 15551</strain>
    </source>
</reference>
<accession>A0A221KJE1</accession>
<dbReference type="EMBL" id="CP022423">
    <property type="protein sequence ID" value="ASM78950.1"/>
    <property type="molecule type" value="Genomic_DNA"/>
</dbReference>
<dbReference type="AlphaFoldDB" id="A0A221KJE1"/>
<protein>
    <recommendedName>
        <fullName evidence="4">DUF3325 domain-containing protein</fullName>
    </recommendedName>
</protein>
<proteinExistence type="predicted"/>
<dbReference type="Proteomes" id="UP000199729">
    <property type="component" value="Chromosome"/>
</dbReference>
<dbReference type="RefSeq" id="WP_089417810.1">
    <property type="nucleotide sequence ID" value="NZ_CP022423.1"/>
</dbReference>
<keyword evidence="1" id="KW-0472">Membrane</keyword>
<name>A0A221KJE1_VITFI</name>
<evidence type="ECO:0000256" key="1">
    <source>
        <dbReference type="SAM" id="Phobius"/>
    </source>
</evidence>
<sequence length="106" mass="10921">MPEAFWLTAAAVLALAGMGALALAMEVHWGQVMRRPAPSATGIRRMLRGLGALVLLLALLACLKADRPSMAVLVWVMLLSLGALCTALGLAGAAPRSGSAQADEAR</sequence>
<dbReference type="KEGG" id="vff:VITFI_CDS3173"/>
<evidence type="ECO:0008006" key="4">
    <source>
        <dbReference type="Google" id="ProtNLM"/>
    </source>
</evidence>
<organism evidence="2 3">
    <name type="scientific">Vitreoscilla filiformis</name>
    <dbReference type="NCBI Taxonomy" id="63"/>
    <lineage>
        <taxon>Bacteria</taxon>
        <taxon>Pseudomonadati</taxon>
        <taxon>Pseudomonadota</taxon>
        <taxon>Betaproteobacteria</taxon>
        <taxon>Neisseriales</taxon>
        <taxon>Neisseriaceae</taxon>
        <taxon>Vitreoscilla</taxon>
    </lineage>
</organism>
<dbReference type="Pfam" id="PF11804">
    <property type="entry name" value="DUF3325"/>
    <property type="match status" value="1"/>
</dbReference>
<gene>
    <name evidence="2" type="ORF">VITFI_CDS3173</name>
</gene>